<evidence type="ECO:0000256" key="4">
    <source>
        <dbReference type="ARBA" id="ARBA00022771"/>
    </source>
</evidence>
<dbReference type="Pfam" id="PF00096">
    <property type="entry name" value="zf-C2H2"/>
    <property type="match status" value="1"/>
</dbReference>
<dbReference type="InterPro" id="IPR036236">
    <property type="entry name" value="Znf_C2H2_sf"/>
</dbReference>
<keyword evidence="3" id="KW-0677">Repeat</keyword>
<dbReference type="GO" id="GO:0006351">
    <property type="term" value="P:DNA-templated transcription"/>
    <property type="evidence" value="ECO:0007669"/>
    <property type="project" value="InterPro"/>
</dbReference>
<accession>A0A1A0HG73</accession>
<dbReference type="Gene3D" id="3.30.160.60">
    <property type="entry name" value="Classic Zinc Finger"/>
    <property type="match status" value="1"/>
</dbReference>
<feature type="domain" description="C2H2-type" evidence="9">
    <location>
        <begin position="25"/>
        <end position="52"/>
    </location>
</feature>
<dbReference type="GO" id="GO:0000785">
    <property type="term" value="C:chromatin"/>
    <property type="evidence" value="ECO:0007669"/>
    <property type="project" value="TreeGrafter"/>
</dbReference>
<organism evidence="10 11">
    <name type="scientific">Metschnikowia bicuspidata var. bicuspidata NRRL YB-4993</name>
    <dbReference type="NCBI Taxonomy" id="869754"/>
    <lineage>
        <taxon>Eukaryota</taxon>
        <taxon>Fungi</taxon>
        <taxon>Dikarya</taxon>
        <taxon>Ascomycota</taxon>
        <taxon>Saccharomycotina</taxon>
        <taxon>Pichiomycetes</taxon>
        <taxon>Metschnikowiaceae</taxon>
        <taxon>Metschnikowia</taxon>
    </lineage>
</organism>
<evidence type="ECO:0000313" key="10">
    <source>
        <dbReference type="EMBL" id="OBA22858.1"/>
    </source>
</evidence>
<feature type="region of interest" description="Disordered" evidence="8">
    <location>
        <begin position="425"/>
        <end position="447"/>
    </location>
</feature>
<evidence type="ECO:0000256" key="1">
    <source>
        <dbReference type="ARBA" id="ARBA00004123"/>
    </source>
</evidence>
<comment type="subcellular location">
    <subcellularLocation>
        <location evidence="1">Nucleus</location>
    </subcellularLocation>
</comment>
<dbReference type="GO" id="GO:0008270">
    <property type="term" value="F:zinc ion binding"/>
    <property type="evidence" value="ECO:0007669"/>
    <property type="project" value="UniProtKB-KW"/>
</dbReference>
<dbReference type="PROSITE" id="PS50157">
    <property type="entry name" value="ZINC_FINGER_C2H2_2"/>
    <property type="match status" value="2"/>
</dbReference>
<proteinExistence type="predicted"/>
<gene>
    <name evidence="10" type="ORF">METBIDRAFT_76021</name>
</gene>
<dbReference type="PANTHER" id="PTHR40626">
    <property type="entry name" value="MIP31509P"/>
    <property type="match status" value="1"/>
</dbReference>
<dbReference type="SUPFAM" id="SSF57667">
    <property type="entry name" value="beta-beta-alpha zinc fingers"/>
    <property type="match status" value="1"/>
</dbReference>
<dbReference type="STRING" id="869754.A0A1A0HG73"/>
<keyword evidence="6" id="KW-0539">Nucleus</keyword>
<feature type="compositionally biased region" description="Low complexity" evidence="8">
    <location>
        <begin position="435"/>
        <end position="445"/>
    </location>
</feature>
<feature type="region of interest" description="Disordered" evidence="8">
    <location>
        <begin position="655"/>
        <end position="692"/>
    </location>
</feature>
<dbReference type="InterPro" id="IPR013087">
    <property type="entry name" value="Znf_C2H2_type"/>
</dbReference>
<dbReference type="GO" id="GO:0000978">
    <property type="term" value="F:RNA polymerase II cis-regulatory region sequence-specific DNA binding"/>
    <property type="evidence" value="ECO:0007669"/>
    <property type="project" value="InterPro"/>
</dbReference>
<evidence type="ECO:0000256" key="8">
    <source>
        <dbReference type="SAM" id="MobiDB-lite"/>
    </source>
</evidence>
<dbReference type="PROSITE" id="PS00028">
    <property type="entry name" value="ZINC_FINGER_C2H2_1"/>
    <property type="match status" value="1"/>
</dbReference>
<feature type="compositionally biased region" description="Polar residues" evidence="8">
    <location>
        <begin position="666"/>
        <end position="683"/>
    </location>
</feature>
<dbReference type="Pfam" id="PF04082">
    <property type="entry name" value="Fungal_trans"/>
    <property type="match status" value="1"/>
</dbReference>
<dbReference type="InterPro" id="IPR051059">
    <property type="entry name" value="VerF-like"/>
</dbReference>
<keyword evidence="11" id="KW-1185">Reference proteome</keyword>
<evidence type="ECO:0000256" key="6">
    <source>
        <dbReference type="ARBA" id="ARBA00023242"/>
    </source>
</evidence>
<evidence type="ECO:0000256" key="7">
    <source>
        <dbReference type="PROSITE-ProRule" id="PRU00042"/>
    </source>
</evidence>
<comment type="caution">
    <text evidence="10">The sequence shown here is derived from an EMBL/GenBank/DDBJ whole genome shotgun (WGS) entry which is preliminary data.</text>
</comment>
<reference evidence="10 11" key="1">
    <citation type="submission" date="2016-05" db="EMBL/GenBank/DDBJ databases">
        <title>Comparative genomics of biotechnologically important yeasts.</title>
        <authorList>
            <consortium name="DOE Joint Genome Institute"/>
            <person name="Riley R."/>
            <person name="Haridas S."/>
            <person name="Wolfe K.H."/>
            <person name="Lopes M.R."/>
            <person name="Hittinger C.T."/>
            <person name="Goker M."/>
            <person name="Salamov A."/>
            <person name="Wisecaver J."/>
            <person name="Long T.M."/>
            <person name="Aerts A.L."/>
            <person name="Barry K."/>
            <person name="Choi C."/>
            <person name="Clum A."/>
            <person name="Coughlan A.Y."/>
            <person name="Deshpande S."/>
            <person name="Douglass A.P."/>
            <person name="Hanson S.J."/>
            <person name="Klenk H.-P."/>
            <person name="LaButti K."/>
            <person name="Lapidus A."/>
            <person name="Lindquist E."/>
            <person name="Lipzen A."/>
            <person name="Meier-kolthoff J.P."/>
            <person name="Ohm R.A."/>
            <person name="Otillar R.P."/>
            <person name="Pangilinan J."/>
            <person name="Peng Y."/>
            <person name="Rokas A."/>
            <person name="Rosa C.A."/>
            <person name="Scheuner C."/>
            <person name="Sibirny A.A."/>
            <person name="Slot J.C."/>
            <person name="Stielow J.B."/>
            <person name="Sun H."/>
            <person name="Kurtzman C.P."/>
            <person name="Blackwell M."/>
            <person name="Grigoriev I.V."/>
            <person name="Jeffries T.W."/>
        </authorList>
    </citation>
    <scope>NUCLEOTIDE SEQUENCE [LARGE SCALE GENOMIC DNA]</scope>
    <source>
        <strain evidence="10 11">NRRL YB-4993</strain>
    </source>
</reference>
<evidence type="ECO:0000256" key="2">
    <source>
        <dbReference type="ARBA" id="ARBA00022723"/>
    </source>
</evidence>
<keyword evidence="4 7" id="KW-0863">Zinc-finger</keyword>
<dbReference type="InterPro" id="IPR007219">
    <property type="entry name" value="XnlR_reg_dom"/>
</dbReference>
<evidence type="ECO:0000256" key="3">
    <source>
        <dbReference type="ARBA" id="ARBA00022737"/>
    </source>
</evidence>
<sequence length="1156" mass="132491">MTGSPSVVPEEELSRKRKRRHVGAFPCLKCPKVFSRSDHLARHHLNHQPKQVYVCDFTFTSQTGVNRKCGKTFVRRDLRERHLRRHLLERPGASLEPDSIPVKEQLISLSKIDLTARTMELLEGPLPQVSSGIPIISAVSLGLSITKNLAAPNAVNAVGKENQSMHNESDGGQKYFHLAPMPNDSASIPNLGPVSEMRVGPYHDLRNPSQTLSGNQIPLNEMRLEVLPLQQKPSNLGQQPFITLPSQQRESLQKYTDVSLNGLHLTPQKYQHVQLPNPQQLRSRMKMSSHDYIPDAPPPVRQQGPLNFGDGGELVAEANYVQSENDILSWLLMESLHDLDPVQPPAPPPNMPGNHEQLQSISRIREWSHQIESEFSDYSNLGPKSSWHQPSMLSMDIHDLNYFLKNEDPLDDMFSNLKNGQSGTFQGDTRSFKLPTSTVSSTSPTNSIDLSTPQSFSDVYASGIDRGTVKDRLNHHLLKLNLQKNKHFYLSKNLWARIQNSLPELTTEILESIFVEEDMQRIEHRMSFYLYGFWETFHQRFSVLHKPSFSTAEAEPLLLLSMLIIGCMYCAKTPENTRKTVACPEFKFCMLVAEPLRFKLFQHPGFKCPVKVWVLQSLNFLEWCEKNFLSRDLHERGHVHHGTTVQLLRRSPFLGGNPAISHKPKSLTNETSASGSEMENSDTIAGDSEDQLNNDQNLFRNWVESESMKRITFMTFYLDVIDYIKFRHTPHISFFQLQLLNLPCDEENLWNSCDINGSFRKLVKRQKKLQSIAAMELRNIKDSNRVKPGMKFLNALKMLMKEKDQSQKYSLFTRNILFGGLVSVMHQMQQTELQDSFSILSSSTDRDRTSHWKEILIKSLDGYEIDLFSDIDQTSSDPFFKIEKFQCKFPMYHLAPIIGISDINHYDIAIFSGSARNMSVDASSKDIRIVEQKLKTIWKENGSINSFNDLVNVRSVIHCYWLLWSLMFPPLNEDGGADEPHKFYRWNADHDCFDMMYASSIAMLVLWCYVFSTCGLESSVFKDLEDTFAVEDQRSYEKLSTLIQEDGHSYLFRIRDEFSRKLKKKGLASEFCIHKTSSNKRQVPLFDAIQKHCEILPKISCKQNISGLCFLLGTKLYKSQWEIVRENAKLILNCGLRSIGKSTWQCLDVFHDDFTD</sequence>
<dbReference type="EMBL" id="LXTC01000001">
    <property type="protein sequence ID" value="OBA22858.1"/>
    <property type="molecule type" value="Genomic_DNA"/>
</dbReference>
<dbReference type="GO" id="GO:0005634">
    <property type="term" value="C:nucleus"/>
    <property type="evidence" value="ECO:0007669"/>
    <property type="project" value="UniProtKB-SubCell"/>
</dbReference>
<dbReference type="GO" id="GO:0000981">
    <property type="term" value="F:DNA-binding transcription factor activity, RNA polymerase II-specific"/>
    <property type="evidence" value="ECO:0007669"/>
    <property type="project" value="InterPro"/>
</dbReference>
<dbReference type="SMART" id="SM00355">
    <property type="entry name" value="ZnF_C2H2"/>
    <property type="match status" value="2"/>
</dbReference>
<keyword evidence="2" id="KW-0479">Metal-binding</keyword>
<dbReference type="RefSeq" id="XP_018713339.1">
    <property type="nucleotide sequence ID" value="XM_018858463.1"/>
</dbReference>
<name>A0A1A0HG73_9ASCO</name>
<evidence type="ECO:0000313" key="11">
    <source>
        <dbReference type="Proteomes" id="UP000092555"/>
    </source>
</evidence>
<keyword evidence="5" id="KW-0862">Zinc</keyword>
<dbReference type="Proteomes" id="UP000092555">
    <property type="component" value="Unassembled WGS sequence"/>
</dbReference>
<dbReference type="OrthoDB" id="1405595at2759"/>
<evidence type="ECO:0000259" key="9">
    <source>
        <dbReference type="PROSITE" id="PS50157"/>
    </source>
</evidence>
<protein>
    <recommendedName>
        <fullName evidence="9">C2H2-type domain-containing protein</fullName>
    </recommendedName>
</protein>
<evidence type="ECO:0000256" key="5">
    <source>
        <dbReference type="ARBA" id="ARBA00022833"/>
    </source>
</evidence>
<dbReference type="GeneID" id="30031439"/>
<dbReference type="AlphaFoldDB" id="A0A1A0HG73"/>
<dbReference type="PANTHER" id="PTHR40626:SF11">
    <property type="entry name" value="ZINC FINGER PROTEIN YPR022C"/>
    <property type="match status" value="1"/>
</dbReference>
<feature type="domain" description="C2H2-type" evidence="9">
    <location>
        <begin position="53"/>
        <end position="91"/>
    </location>
</feature>